<comment type="similarity">
    <text evidence="1">Belongs to the RelE toxin family.</text>
</comment>
<accession>A0A9X4BGR2</accession>
<dbReference type="Gene3D" id="3.30.2310.20">
    <property type="entry name" value="RelE-like"/>
    <property type="match status" value="1"/>
</dbReference>
<dbReference type="InterPro" id="IPR007712">
    <property type="entry name" value="RelE/ParE_toxin"/>
</dbReference>
<dbReference type="InterPro" id="IPR035093">
    <property type="entry name" value="RelE/ParE_toxin_dom_sf"/>
</dbReference>
<comment type="caution">
    <text evidence="3">The sequence shown here is derived from an EMBL/GenBank/DDBJ whole genome shotgun (WGS) entry which is preliminary data.</text>
</comment>
<dbReference type="RefSeq" id="WP_263543145.1">
    <property type="nucleotide sequence ID" value="NZ_JAOVZO020000003.1"/>
</dbReference>
<gene>
    <name evidence="3" type="ORF">OD750_004875</name>
</gene>
<dbReference type="AlphaFoldDB" id="A0A9X4BGR2"/>
<evidence type="ECO:0000256" key="2">
    <source>
        <dbReference type="ARBA" id="ARBA00022649"/>
    </source>
</evidence>
<organism evidence="3 4">
    <name type="scientific">Tahibacter soli</name>
    <dbReference type="NCBI Taxonomy" id="2983605"/>
    <lineage>
        <taxon>Bacteria</taxon>
        <taxon>Pseudomonadati</taxon>
        <taxon>Pseudomonadota</taxon>
        <taxon>Gammaproteobacteria</taxon>
        <taxon>Lysobacterales</taxon>
        <taxon>Rhodanobacteraceae</taxon>
        <taxon>Tahibacter</taxon>
    </lineage>
</organism>
<evidence type="ECO:0000256" key="1">
    <source>
        <dbReference type="ARBA" id="ARBA00006226"/>
    </source>
</evidence>
<dbReference type="PANTHER" id="PTHR33755">
    <property type="entry name" value="TOXIN PARE1-RELATED"/>
    <property type="match status" value="1"/>
</dbReference>
<dbReference type="EMBL" id="JAOVZO020000003">
    <property type="protein sequence ID" value="MDC8011876.1"/>
    <property type="molecule type" value="Genomic_DNA"/>
</dbReference>
<evidence type="ECO:0000313" key="3">
    <source>
        <dbReference type="EMBL" id="MDC8011876.1"/>
    </source>
</evidence>
<keyword evidence="4" id="KW-1185">Reference proteome</keyword>
<reference evidence="3" key="1">
    <citation type="submission" date="2023-02" db="EMBL/GenBank/DDBJ databases">
        <title>Tahibacter soli sp. nov. isolated from soil.</title>
        <authorList>
            <person name="Baek J.H."/>
            <person name="Lee J.K."/>
            <person name="Choi D.G."/>
            <person name="Jeon C.O."/>
        </authorList>
    </citation>
    <scope>NUCLEOTIDE SEQUENCE</scope>
    <source>
        <strain evidence="3">BL</strain>
    </source>
</reference>
<sequence>MTLLWSPPALGDLEAIRNYHLQQHSVPTAERVVARIVNQATRLVVLPQAGQRVRSPVVVDLRRMPVKPYWIYYRHFLDDVEILRIWHYRKHLLIL</sequence>
<proteinExistence type="inferred from homology"/>
<protein>
    <submittedName>
        <fullName evidence="3">Type II toxin-antitoxin system RelE/ParE family toxin</fullName>
    </submittedName>
</protein>
<dbReference type="InterPro" id="IPR051803">
    <property type="entry name" value="TA_system_RelE-like_toxin"/>
</dbReference>
<name>A0A9X4BGR2_9GAMM</name>
<keyword evidence="2" id="KW-1277">Toxin-antitoxin system</keyword>
<dbReference type="Proteomes" id="UP001139971">
    <property type="component" value="Unassembled WGS sequence"/>
</dbReference>
<dbReference type="Pfam" id="PF05016">
    <property type="entry name" value="ParE_toxin"/>
    <property type="match status" value="1"/>
</dbReference>
<evidence type="ECO:0000313" key="4">
    <source>
        <dbReference type="Proteomes" id="UP001139971"/>
    </source>
</evidence>